<keyword evidence="2" id="KW-0677">Repeat</keyword>
<feature type="domain" description="EF-hand" evidence="5">
    <location>
        <begin position="453"/>
        <end position="488"/>
    </location>
</feature>
<evidence type="ECO:0000256" key="4">
    <source>
        <dbReference type="SAM" id="MobiDB-lite"/>
    </source>
</evidence>
<feature type="domain" description="EF-hand" evidence="5">
    <location>
        <begin position="1500"/>
        <end position="1535"/>
    </location>
</feature>
<dbReference type="FunFam" id="1.10.238.10:FF:000179">
    <property type="entry name" value="EF-hand calcium-binding domain-containing protein 6"/>
    <property type="match status" value="1"/>
</dbReference>
<dbReference type="Gene3D" id="1.10.238.10">
    <property type="entry name" value="EF-hand"/>
    <property type="match status" value="13"/>
</dbReference>
<proteinExistence type="predicted"/>
<feature type="domain" description="EF-hand" evidence="5">
    <location>
        <begin position="560"/>
        <end position="595"/>
    </location>
</feature>
<feature type="domain" description="EF-hand" evidence="5">
    <location>
        <begin position="343"/>
        <end position="378"/>
    </location>
</feature>
<dbReference type="Pfam" id="PF00036">
    <property type="entry name" value="EF-hand_1"/>
    <property type="match status" value="2"/>
</dbReference>
<feature type="domain" description="EF-hand" evidence="5">
    <location>
        <begin position="1146"/>
        <end position="1181"/>
    </location>
</feature>
<feature type="domain" description="EF-hand" evidence="5">
    <location>
        <begin position="1298"/>
        <end position="1333"/>
    </location>
</feature>
<name>A0AAU9XJ84_9CNID</name>
<evidence type="ECO:0000313" key="6">
    <source>
        <dbReference type="EMBL" id="CAH3148466.1"/>
    </source>
</evidence>
<feature type="domain" description="EF-hand" evidence="5">
    <location>
        <begin position="596"/>
        <end position="631"/>
    </location>
</feature>
<dbReference type="Proteomes" id="UP001159428">
    <property type="component" value="Unassembled WGS sequence"/>
</dbReference>
<dbReference type="PROSITE" id="PS00018">
    <property type="entry name" value="EF_HAND_1"/>
    <property type="match status" value="11"/>
</dbReference>
<sequence length="1567" mass="180580">MAKVAVAPAVHSFSDLRPSSRALTITPRPASRKSAGFGTLDRPSSGNISRGRNVAVSSRGSKGVASSMLIIRPGRRDSSGSSLGSPKSPDGNLSFIEIESRLREKIRVNAAELRQALQTFDAEKTHTVTQSEFKRALDSFCVPLTEDQFEQLIKKIGTNRDGSVSYIEFLEKYHQRGGTPEGLRLLGTLHKFNQTKSPGDALPIDEIENQLRRKMGGQLQSVMKALRLFDYNRDGHIQKHELKRVIENFCFRLTDEQFNKLWCKYDMTRNGHTLEYMDFLKRLGVNAKPKNQTASKTGQAEGQQLVKLAAVNSRPKSGQERKQSPPVLTIVELEHKLRKKMLENHSNITRAFVAFDKRGDGFVTLDELKRVLFNFAFPMSDKLFVELMDRCGIRANHKIPYEQFLEKFQAPVTKGNGQTIPIKPNHKYNPVREAEQMPTTDDIWKLLHSKIMNSFSSIKQAFLVFDDNKDGRVTKRDFRRVLESFCFRMSQQQFHELMAKIDPYNKGYISYLDFLDRFEQRETEGAHPWLMSDHSPKSVSPPAVMAWSTVEDILRAKITDNWKAIASAYLGVDGDRDGSISRDELRLLLEKYCLPVSDDHFELMWSRVDEDSNGTVDFQEFLAKLGVDIVGGDINGLSTRIHDESEAKAQFMKQDQSTRLELAEERALNLTGQKTANECMEILKEYISQRSPDFRKTFVKFDSDGDGKISRKEFRLILDSLGLYMTDDQFRILSARLGFHKGKITYMEFLDHFQDRRSFGVGEKAPEYPSHRYNLPVPQEESMKASVVEAKLRSKLRESFQDLRAAFQKIDYDRNGLITRPEFRRILDSFMFLLSDEEFDKLMSNLGIQKGAKLNYREFLKRFEHVETVEEGHPWLYSNHSFNETQDLNYLSAEQADVIIRRKAWEQNADLSKAFLAFDRDGNGIVTKKELRKVLYHFQIPVNKEEFKKLWEKYDTDRNGYVDHHEFLAKLGGEMAPGDVHGPSTQITEQSQQVMESMYRKQQDMHMAATLNQAQAASFLSAIEVEQQLRDRFRDGYESLRKAFETVDKNKDGYISRNELQKVLFDFHYFLDDVQLNILLDRCGLSGKNKLSYEKFLGAFQDQRLTGYGRVTLDTPGKVFTPVLFERHDSLSPEAAINRLRNKIGENPETIQRAFAAFDREGVGLVTKEDLHQIVNAFCFVMSDKQFQALMKKGNFGEGDLISYDDFLKSFQKSDAEATRKWLENLYPSSEKRQRTADNFTKRSRVMTDADVEKRVREVVVARFYSLAKALTDEDVHHSGTVSASALHEILNQHAFRMTSDQFNHIWMKLPKNSDGAVDYREFMKIFSTRPEITRAASATPPHSRDRRASYEPAMSPVHTPVRIPSPESLTPPLSASDVERNIKDAICRRWQQIQKSFRNIDSGNKGTVDFEQLKDVLLKHDIHLSPTELLSLWRKHSSEEKGGIVYKDFMRHFVLNLKSQEGNSLTRPKLQPSRMPTSPGYRSDRLIELMATIRAPIRREWKEMRRAFRGLDKSGNGTCSLVEFRQMMRKFKVDLNEEEFFHLFSFYDKNMTGRISYNDFLRAHLE</sequence>
<dbReference type="Pfam" id="PF13499">
    <property type="entry name" value="EF-hand_7"/>
    <property type="match status" value="4"/>
</dbReference>
<dbReference type="Pfam" id="PF08976">
    <property type="entry name" value="EF-hand_11"/>
    <property type="match status" value="3"/>
</dbReference>
<dbReference type="PANTHER" id="PTHR20875">
    <property type="entry name" value="EF-HAND CALCIUM-BINDING DOMAIN-CONTAINING PROTEIN 6-RELATED"/>
    <property type="match status" value="1"/>
</dbReference>
<feature type="compositionally biased region" description="Low complexity" evidence="4">
    <location>
        <begin position="79"/>
        <end position="89"/>
    </location>
</feature>
<dbReference type="InterPro" id="IPR011992">
    <property type="entry name" value="EF-hand-dom_pair"/>
</dbReference>
<dbReference type="InterPro" id="IPR018247">
    <property type="entry name" value="EF_Hand_1_Ca_BS"/>
</dbReference>
<feature type="domain" description="EF-hand" evidence="5">
    <location>
        <begin position="1389"/>
        <end position="1424"/>
    </location>
</feature>
<feature type="domain" description="EF-hand" evidence="5">
    <location>
        <begin position="108"/>
        <end position="143"/>
    </location>
</feature>
<dbReference type="Pfam" id="PF13202">
    <property type="entry name" value="EF-hand_5"/>
    <property type="match status" value="1"/>
</dbReference>
<dbReference type="EMBL" id="CALNXJ010000044">
    <property type="protein sequence ID" value="CAH3148466.1"/>
    <property type="molecule type" value="Genomic_DNA"/>
</dbReference>
<evidence type="ECO:0000313" key="7">
    <source>
        <dbReference type="Proteomes" id="UP001159428"/>
    </source>
</evidence>
<feature type="domain" description="EF-hand" evidence="5">
    <location>
        <begin position="942"/>
        <end position="977"/>
    </location>
</feature>
<dbReference type="InterPro" id="IPR052603">
    <property type="entry name" value="EFCB6"/>
</dbReference>
<feature type="domain" description="EF-hand" evidence="5">
    <location>
        <begin position="217"/>
        <end position="252"/>
    </location>
</feature>
<feature type="domain" description="EF-hand" evidence="5">
    <location>
        <begin position="1035"/>
        <end position="1070"/>
    </location>
</feature>
<evidence type="ECO:0000256" key="3">
    <source>
        <dbReference type="ARBA" id="ARBA00022837"/>
    </source>
</evidence>
<evidence type="ECO:0000259" key="5">
    <source>
        <dbReference type="PROSITE" id="PS50222"/>
    </source>
</evidence>
<feature type="domain" description="EF-hand" evidence="5">
    <location>
        <begin position="144"/>
        <end position="179"/>
    </location>
</feature>
<keyword evidence="7" id="KW-1185">Reference proteome</keyword>
<dbReference type="FunFam" id="1.10.238.10:FF:000121">
    <property type="entry name" value="EF-hand calcium-binding domain-containing protein 6"/>
    <property type="match status" value="5"/>
</dbReference>
<dbReference type="CDD" id="cd00051">
    <property type="entry name" value="EFh"/>
    <property type="match status" value="7"/>
</dbReference>
<gene>
    <name evidence="6" type="ORF">PMEA_00023901</name>
</gene>
<feature type="region of interest" description="Disordered" evidence="4">
    <location>
        <begin position="21"/>
        <end position="90"/>
    </location>
</feature>
<dbReference type="InterPro" id="IPR002048">
    <property type="entry name" value="EF_hand_dom"/>
</dbReference>
<comment type="caution">
    <text evidence="6">The sequence shown here is derived from an EMBL/GenBank/DDBJ whole genome shotgun (WGS) entry which is preliminary data.</text>
</comment>
<organism evidence="6 7">
    <name type="scientific">Pocillopora meandrina</name>
    <dbReference type="NCBI Taxonomy" id="46732"/>
    <lineage>
        <taxon>Eukaryota</taxon>
        <taxon>Metazoa</taxon>
        <taxon>Cnidaria</taxon>
        <taxon>Anthozoa</taxon>
        <taxon>Hexacorallia</taxon>
        <taxon>Scleractinia</taxon>
        <taxon>Astrocoeniina</taxon>
        <taxon>Pocilloporidae</taxon>
        <taxon>Pocillopora</taxon>
    </lineage>
</organism>
<evidence type="ECO:0000256" key="1">
    <source>
        <dbReference type="ARBA" id="ARBA00022553"/>
    </source>
</evidence>
<feature type="domain" description="EF-hand" evidence="5">
    <location>
        <begin position="798"/>
        <end position="833"/>
    </location>
</feature>
<keyword evidence="1" id="KW-0597">Phosphoprotein</keyword>
<dbReference type="SMART" id="SM00054">
    <property type="entry name" value="EFh"/>
    <property type="match status" value="18"/>
</dbReference>
<accession>A0AAU9XJ84</accession>
<feature type="compositionally biased region" description="Polar residues" evidence="4">
    <location>
        <begin position="42"/>
        <end position="60"/>
    </location>
</feature>
<feature type="domain" description="EF-hand" evidence="5">
    <location>
        <begin position="906"/>
        <end position="941"/>
    </location>
</feature>
<dbReference type="PROSITE" id="PS50222">
    <property type="entry name" value="EF_HAND_2"/>
    <property type="match status" value="17"/>
</dbReference>
<reference evidence="6 7" key="1">
    <citation type="submission" date="2022-05" db="EMBL/GenBank/DDBJ databases">
        <authorList>
            <consortium name="Genoscope - CEA"/>
            <person name="William W."/>
        </authorList>
    </citation>
    <scope>NUCLEOTIDE SEQUENCE [LARGE SCALE GENOMIC DNA]</scope>
</reference>
<feature type="domain" description="EF-hand" evidence="5">
    <location>
        <begin position="689"/>
        <end position="724"/>
    </location>
</feature>
<dbReference type="GO" id="GO:0005509">
    <property type="term" value="F:calcium ion binding"/>
    <property type="evidence" value="ECO:0007669"/>
    <property type="project" value="InterPro"/>
</dbReference>
<protein>
    <recommendedName>
        <fullName evidence="5">EF-hand domain-containing protein</fullName>
    </recommendedName>
</protein>
<keyword evidence="3" id="KW-0106">Calcium</keyword>
<evidence type="ECO:0000256" key="2">
    <source>
        <dbReference type="ARBA" id="ARBA00022737"/>
    </source>
</evidence>
<feature type="domain" description="EF-hand" evidence="5">
    <location>
        <begin position="1536"/>
        <end position="1567"/>
    </location>
</feature>
<dbReference type="GO" id="GO:0005654">
    <property type="term" value="C:nucleoplasm"/>
    <property type="evidence" value="ECO:0007669"/>
    <property type="project" value="TreeGrafter"/>
</dbReference>
<dbReference type="InterPro" id="IPR015070">
    <property type="entry name" value="EF_hand_DJBP"/>
</dbReference>
<dbReference type="SUPFAM" id="SSF47473">
    <property type="entry name" value="EF-hand"/>
    <property type="match status" value="7"/>
</dbReference>
<dbReference type="PANTHER" id="PTHR20875:SF2">
    <property type="entry name" value="EF-HAND CALCIUM-BINDING DOMAIN-CONTAINING PROTEIN 6"/>
    <property type="match status" value="1"/>
</dbReference>